<accession>A0A2T3NHT5</accession>
<evidence type="ECO:0000313" key="5">
    <source>
        <dbReference type="EMBL" id="PSW14585.1"/>
    </source>
</evidence>
<keyword evidence="2 5" id="KW-0378">Hydrolase</keyword>
<evidence type="ECO:0000256" key="3">
    <source>
        <dbReference type="SAM" id="SignalP"/>
    </source>
</evidence>
<dbReference type="PANTHER" id="PTHR35527:SF2">
    <property type="entry name" value="HYDROLASE"/>
    <property type="match status" value="1"/>
</dbReference>
<dbReference type="OrthoDB" id="1265391at2"/>
<dbReference type="EMBL" id="PYMB01000002">
    <property type="protein sequence ID" value="PSW14585.1"/>
    <property type="molecule type" value="Genomic_DNA"/>
</dbReference>
<dbReference type="GO" id="GO:0016787">
    <property type="term" value="F:hydrolase activity"/>
    <property type="evidence" value="ECO:0007669"/>
    <property type="project" value="UniProtKB-KW"/>
</dbReference>
<dbReference type="Gene3D" id="3.60.60.10">
    <property type="entry name" value="Penicillin V Acylase, Chain A"/>
    <property type="match status" value="1"/>
</dbReference>
<gene>
    <name evidence="5" type="ORF">C9J01_09180</name>
</gene>
<dbReference type="Proteomes" id="UP000241346">
    <property type="component" value="Unassembled WGS sequence"/>
</dbReference>
<comment type="caution">
    <text evidence="5">The sequence shown here is derived from an EMBL/GenBank/DDBJ whole genome shotgun (WGS) entry which is preliminary data.</text>
</comment>
<dbReference type="Pfam" id="PF02275">
    <property type="entry name" value="CBAH"/>
    <property type="match status" value="1"/>
</dbReference>
<sequence length="378" mass="41864">MKRKFIAACLTAAMTTATLLPVTSNACTRMLWNSESDLVLVGRNEDYFSASAPTLVKTPQGVTRSGSSNENIATIDWTVKYGSIAAFANNRFPMDGMNEKGLTARTLYFNDGAIDEINTEQEQKPVLEGDHWVSYILDNFATVEEAIKGLEKVRLVAIKGGYSYSASPKHLSMADASGDSAIVEIQNGEVKIFHGREYQVMTNPPKIQTQIAKEKANQIDPNDGSFPSTWSAEDRYQKAQYWLDNFPSIKATDDVNAAYGFMYSALGNTAFVPGIALPDEDKEVGEKILKHTQDKDTYGVATYLQSISDLTNLTYRIKSVLAPADVYIHLSDIDFKQGSKVEVIPRIDRYAQKGIEGNISDQFIEINTLDIYGQEIIN</sequence>
<feature type="domain" description="Choloylglycine hydrolase/NAAA C-terminal" evidence="4">
    <location>
        <begin position="27"/>
        <end position="213"/>
    </location>
</feature>
<dbReference type="SUPFAM" id="SSF56235">
    <property type="entry name" value="N-terminal nucleophile aminohydrolases (Ntn hydrolases)"/>
    <property type="match status" value="1"/>
</dbReference>
<organism evidence="5 6">
    <name type="scientific">Photobacterium rosenbergii</name>
    <dbReference type="NCBI Taxonomy" id="294936"/>
    <lineage>
        <taxon>Bacteria</taxon>
        <taxon>Pseudomonadati</taxon>
        <taxon>Pseudomonadota</taxon>
        <taxon>Gammaproteobacteria</taxon>
        <taxon>Vibrionales</taxon>
        <taxon>Vibrionaceae</taxon>
        <taxon>Photobacterium</taxon>
    </lineage>
</organism>
<dbReference type="InterPro" id="IPR029055">
    <property type="entry name" value="Ntn_hydrolases_N"/>
</dbReference>
<dbReference type="InterPro" id="IPR052193">
    <property type="entry name" value="Peptidase_C59"/>
</dbReference>
<evidence type="ECO:0000313" key="6">
    <source>
        <dbReference type="Proteomes" id="UP000241346"/>
    </source>
</evidence>
<protein>
    <submittedName>
        <fullName evidence="5">Choloylglycine hydrolase</fullName>
    </submittedName>
</protein>
<comment type="similarity">
    <text evidence="1">Belongs to the peptidase C59 family.</text>
</comment>
<evidence type="ECO:0000256" key="1">
    <source>
        <dbReference type="ARBA" id="ARBA00006625"/>
    </source>
</evidence>
<dbReference type="InterPro" id="IPR029132">
    <property type="entry name" value="CBAH/NAAA_C"/>
</dbReference>
<evidence type="ECO:0000256" key="2">
    <source>
        <dbReference type="ARBA" id="ARBA00022801"/>
    </source>
</evidence>
<feature type="chain" id="PRO_5015623988" evidence="3">
    <location>
        <begin position="27"/>
        <end position="378"/>
    </location>
</feature>
<evidence type="ECO:0000259" key="4">
    <source>
        <dbReference type="Pfam" id="PF02275"/>
    </source>
</evidence>
<proteinExistence type="inferred from homology"/>
<keyword evidence="3" id="KW-0732">Signal</keyword>
<dbReference type="PANTHER" id="PTHR35527">
    <property type="entry name" value="CHOLOYLGLYCINE HYDROLASE"/>
    <property type="match status" value="1"/>
</dbReference>
<name>A0A2T3NHT5_9GAMM</name>
<dbReference type="RefSeq" id="WP_107297824.1">
    <property type="nucleotide sequence ID" value="NZ_PYMB01000002.1"/>
</dbReference>
<reference evidence="5 6" key="1">
    <citation type="submission" date="2018-03" db="EMBL/GenBank/DDBJ databases">
        <title>Whole genome sequencing of Histamine producing bacteria.</title>
        <authorList>
            <person name="Butler K."/>
        </authorList>
    </citation>
    <scope>NUCLEOTIDE SEQUENCE [LARGE SCALE GENOMIC DNA]</scope>
    <source>
        <strain evidence="5 6">DSM 19138</strain>
    </source>
</reference>
<feature type="signal peptide" evidence="3">
    <location>
        <begin position="1"/>
        <end position="26"/>
    </location>
</feature>
<dbReference type="AlphaFoldDB" id="A0A2T3NHT5"/>